<sequence length="118" mass="13155">MEVVGPDQPLTPEALARMPYLKAAIKESFRLTFPIMGISRFMPKDVVLSGYHIPAGVSSTKVKDRCQARIREDAIYLLDICGACKTYRLYVLSKMRQSFNNLQIGIPPSSTALSFLLS</sequence>
<keyword evidence="7" id="KW-0503">Monooxygenase</keyword>
<evidence type="ECO:0000313" key="8">
    <source>
        <dbReference type="EMBL" id="GFO08057.1"/>
    </source>
</evidence>
<dbReference type="GO" id="GO:0016705">
    <property type="term" value="F:oxidoreductase activity, acting on paired donors, with incorporation or reduction of molecular oxygen"/>
    <property type="evidence" value="ECO:0007669"/>
    <property type="project" value="InterPro"/>
</dbReference>
<keyword evidence="3" id="KW-0349">Heme</keyword>
<dbReference type="InterPro" id="IPR050479">
    <property type="entry name" value="CYP11_CYP27_families"/>
</dbReference>
<dbReference type="AlphaFoldDB" id="A0AAV4AM55"/>
<evidence type="ECO:0000256" key="2">
    <source>
        <dbReference type="ARBA" id="ARBA00010617"/>
    </source>
</evidence>
<evidence type="ECO:0000256" key="7">
    <source>
        <dbReference type="ARBA" id="ARBA00023033"/>
    </source>
</evidence>
<keyword evidence="5" id="KW-0560">Oxidoreductase</keyword>
<accession>A0AAV4AM55</accession>
<dbReference type="PANTHER" id="PTHR24279:SF120">
    <property type="entry name" value="CYTOCHROME P450"/>
    <property type="match status" value="1"/>
</dbReference>
<keyword evidence="9" id="KW-1185">Reference proteome</keyword>
<organism evidence="8 9">
    <name type="scientific">Plakobranchus ocellatus</name>
    <dbReference type="NCBI Taxonomy" id="259542"/>
    <lineage>
        <taxon>Eukaryota</taxon>
        <taxon>Metazoa</taxon>
        <taxon>Spiralia</taxon>
        <taxon>Lophotrochozoa</taxon>
        <taxon>Mollusca</taxon>
        <taxon>Gastropoda</taxon>
        <taxon>Heterobranchia</taxon>
        <taxon>Euthyneura</taxon>
        <taxon>Panpulmonata</taxon>
        <taxon>Sacoglossa</taxon>
        <taxon>Placobranchoidea</taxon>
        <taxon>Plakobranchidae</taxon>
        <taxon>Plakobranchus</taxon>
    </lineage>
</organism>
<dbReference type="SUPFAM" id="SSF48264">
    <property type="entry name" value="Cytochrome P450"/>
    <property type="match status" value="1"/>
</dbReference>
<evidence type="ECO:0000256" key="6">
    <source>
        <dbReference type="ARBA" id="ARBA00023004"/>
    </source>
</evidence>
<evidence type="ECO:0000256" key="3">
    <source>
        <dbReference type="ARBA" id="ARBA00022617"/>
    </source>
</evidence>
<comment type="similarity">
    <text evidence="2">Belongs to the cytochrome P450 family.</text>
</comment>
<comment type="caution">
    <text evidence="8">The sequence shown here is derived from an EMBL/GenBank/DDBJ whole genome shotgun (WGS) entry which is preliminary data.</text>
</comment>
<reference evidence="8 9" key="1">
    <citation type="journal article" date="2021" name="Elife">
        <title>Chloroplast acquisition without the gene transfer in kleptoplastic sea slugs, Plakobranchus ocellatus.</title>
        <authorList>
            <person name="Maeda T."/>
            <person name="Takahashi S."/>
            <person name="Yoshida T."/>
            <person name="Shimamura S."/>
            <person name="Takaki Y."/>
            <person name="Nagai Y."/>
            <person name="Toyoda A."/>
            <person name="Suzuki Y."/>
            <person name="Arimoto A."/>
            <person name="Ishii H."/>
            <person name="Satoh N."/>
            <person name="Nishiyama T."/>
            <person name="Hasebe M."/>
            <person name="Maruyama T."/>
            <person name="Minagawa J."/>
            <person name="Obokata J."/>
            <person name="Shigenobu S."/>
        </authorList>
    </citation>
    <scope>NUCLEOTIDE SEQUENCE [LARGE SCALE GENOMIC DNA]</scope>
</reference>
<protein>
    <submittedName>
        <fullName evidence="8">Cytochrome p450 cyp12 family-like protein</fullName>
    </submittedName>
</protein>
<evidence type="ECO:0000256" key="5">
    <source>
        <dbReference type="ARBA" id="ARBA00023002"/>
    </source>
</evidence>
<evidence type="ECO:0000313" key="9">
    <source>
        <dbReference type="Proteomes" id="UP000735302"/>
    </source>
</evidence>
<comment type="cofactor">
    <cofactor evidence="1">
        <name>heme</name>
        <dbReference type="ChEBI" id="CHEBI:30413"/>
    </cofactor>
</comment>
<dbReference type="GO" id="GO:0005506">
    <property type="term" value="F:iron ion binding"/>
    <property type="evidence" value="ECO:0007669"/>
    <property type="project" value="InterPro"/>
</dbReference>
<dbReference type="GO" id="GO:0020037">
    <property type="term" value="F:heme binding"/>
    <property type="evidence" value="ECO:0007669"/>
    <property type="project" value="InterPro"/>
</dbReference>
<name>A0AAV4AM55_9GAST</name>
<dbReference type="PANTHER" id="PTHR24279">
    <property type="entry name" value="CYTOCHROME P450"/>
    <property type="match status" value="1"/>
</dbReference>
<dbReference type="Proteomes" id="UP000735302">
    <property type="component" value="Unassembled WGS sequence"/>
</dbReference>
<evidence type="ECO:0000256" key="4">
    <source>
        <dbReference type="ARBA" id="ARBA00022723"/>
    </source>
</evidence>
<proteinExistence type="inferred from homology"/>
<evidence type="ECO:0000256" key="1">
    <source>
        <dbReference type="ARBA" id="ARBA00001971"/>
    </source>
</evidence>
<dbReference type="InterPro" id="IPR036396">
    <property type="entry name" value="Cyt_P450_sf"/>
</dbReference>
<dbReference type="Pfam" id="PF00067">
    <property type="entry name" value="p450"/>
    <property type="match status" value="1"/>
</dbReference>
<keyword evidence="6" id="KW-0408">Iron</keyword>
<dbReference type="EMBL" id="BLXT01003938">
    <property type="protein sequence ID" value="GFO08057.1"/>
    <property type="molecule type" value="Genomic_DNA"/>
</dbReference>
<dbReference type="GO" id="GO:0004497">
    <property type="term" value="F:monooxygenase activity"/>
    <property type="evidence" value="ECO:0007669"/>
    <property type="project" value="UniProtKB-KW"/>
</dbReference>
<keyword evidence="4" id="KW-0479">Metal-binding</keyword>
<gene>
    <name evidence="8" type="ORF">PoB_003456200</name>
</gene>
<dbReference type="InterPro" id="IPR001128">
    <property type="entry name" value="Cyt_P450"/>
</dbReference>
<dbReference type="Gene3D" id="1.10.630.10">
    <property type="entry name" value="Cytochrome P450"/>
    <property type="match status" value="1"/>
</dbReference>